<comment type="caution">
    <text evidence="1">The sequence shown here is derived from an EMBL/GenBank/DDBJ whole genome shotgun (WGS) entry which is preliminary data.</text>
</comment>
<dbReference type="PANTHER" id="PTHR33986:SF15">
    <property type="entry name" value="MITOCHONDRIAL FISSION PROTEIN ELM1"/>
    <property type="match status" value="1"/>
</dbReference>
<dbReference type="RefSeq" id="WP_104828697.1">
    <property type="nucleotide sequence ID" value="NZ_PJCH01000003.1"/>
</dbReference>
<dbReference type="Proteomes" id="UP000239504">
    <property type="component" value="Unassembled WGS sequence"/>
</dbReference>
<dbReference type="OrthoDB" id="272235at2"/>
<sequence length="329" mass="34605">MTRPADSQGENGESHPGRIWVLTDGKIGDDVQCLAVASGLSPSFEKRVVAPRWLWAMLAPYGPVDPREAPGREEGPLAGPFPDAAIVSGRRAIPHARALKKASGGKTRIVILKDPRFGRGVADALWAPAHDRLDGANAFSTLTSPHALGARVLSPPAPVPAIAALPKPFLGVVLGGVTAGGGADYSAEAARDLAARLSQAGRDYAAVAVTPSRRTPPAFLDVLKASLDHPKLFIWNGEGDNPYPDILAQAAALVVAGDSHNMTSEALASRAAVYIWKPKGLAAKMGWFIGELIARGEAKLFESAAPVFGRIPLDATPEIIAEIRKRLEL</sequence>
<dbReference type="InterPro" id="IPR009367">
    <property type="entry name" value="Elm1-like"/>
</dbReference>
<dbReference type="PANTHER" id="PTHR33986">
    <property type="entry name" value="OS02G0535700 PROTEIN"/>
    <property type="match status" value="1"/>
</dbReference>
<proteinExistence type="predicted"/>
<dbReference type="EMBL" id="PJCH01000003">
    <property type="protein sequence ID" value="PQA89059.1"/>
    <property type="molecule type" value="Genomic_DNA"/>
</dbReference>
<evidence type="ECO:0000313" key="2">
    <source>
        <dbReference type="Proteomes" id="UP000239504"/>
    </source>
</evidence>
<evidence type="ECO:0000313" key="1">
    <source>
        <dbReference type="EMBL" id="PQA89059.1"/>
    </source>
</evidence>
<accession>A0A2S7K9D2</accession>
<reference evidence="1 2" key="1">
    <citation type="submission" date="2017-12" db="EMBL/GenBank/DDBJ databases">
        <authorList>
            <person name="Hurst M.R.H."/>
        </authorList>
    </citation>
    <scope>NUCLEOTIDE SEQUENCE [LARGE SCALE GENOMIC DNA]</scope>
    <source>
        <strain evidence="1 2">SY-3-19</strain>
    </source>
</reference>
<keyword evidence="2" id="KW-1185">Reference proteome</keyword>
<dbReference type="AlphaFoldDB" id="A0A2S7K9D2"/>
<dbReference type="Pfam" id="PF06258">
    <property type="entry name" value="Mito_fiss_Elm1"/>
    <property type="match status" value="1"/>
</dbReference>
<gene>
    <name evidence="1" type="ORF">CW354_03670</name>
</gene>
<protein>
    <submittedName>
        <fullName evidence="1">Nucleoside-diphosphate sugar epimerase</fullName>
    </submittedName>
</protein>
<name>A0A2S7K9D2_9PROT</name>
<organism evidence="1 2">
    <name type="scientific">Hyphococcus luteus</name>
    <dbReference type="NCBI Taxonomy" id="2058213"/>
    <lineage>
        <taxon>Bacteria</taxon>
        <taxon>Pseudomonadati</taxon>
        <taxon>Pseudomonadota</taxon>
        <taxon>Alphaproteobacteria</taxon>
        <taxon>Parvularculales</taxon>
        <taxon>Parvularculaceae</taxon>
        <taxon>Hyphococcus</taxon>
    </lineage>
</organism>